<comment type="subcellular location">
    <subcellularLocation>
        <location evidence="1">Cell outer membrane</location>
    </subcellularLocation>
</comment>
<protein>
    <submittedName>
        <fullName evidence="6">Flagellar motor protein MotB</fullName>
    </submittedName>
</protein>
<organism evidence="6 7">
    <name type="scientific">Arcticibacterium luteifluviistationis</name>
    <dbReference type="NCBI Taxonomy" id="1784714"/>
    <lineage>
        <taxon>Bacteria</taxon>
        <taxon>Pseudomonadati</taxon>
        <taxon>Bacteroidota</taxon>
        <taxon>Cytophagia</taxon>
        <taxon>Cytophagales</taxon>
        <taxon>Leadbetterellaceae</taxon>
        <taxon>Arcticibacterium</taxon>
    </lineage>
</organism>
<dbReference type="InterPro" id="IPR011659">
    <property type="entry name" value="WD40"/>
</dbReference>
<proteinExistence type="predicted"/>
<accession>A0A2Z4GAY6</accession>
<dbReference type="Pfam" id="PF07676">
    <property type="entry name" value="PD40"/>
    <property type="match status" value="2"/>
</dbReference>
<keyword evidence="3" id="KW-0998">Cell outer membrane</keyword>
<evidence type="ECO:0000313" key="6">
    <source>
        <dbReference type="EMBL" id="AWV98235.1"/>
    </source>
</evidence>
<dbReference type="CDD" id="cd07185">
    <property type="entry name" value="OmpA_C-like"/>
    <property type="match status" value="1"/>
</dbReference>
<dbReference type="InterPro" id="IPR006665">
    <property type="entry name" value="OmpA-like"/>
</dbReference>
<feature type="domain" description="OmpA-like" evidence="5">
    <location>
        <begin position="569"/>
        <end position="686"/>
    </location>
</feature>
<dbReference type="KEGG" id="als:DJ013_08650"/>
<dbReference type="PROSITE" id="PS51123">
    <property type="entry name" value="OMPA_2"/>
    <property type="match status" value="1"/>
</dbReference>
<evidence type="ECO:0000313" key="7">
    <source>
        <dbReference type="Proteomes" id="UP000249873"/>
    </source>
</evidence>
<evidence type="ECO:0000256" key="4">
    <source>
        <dbReference type="PROSITE-ProRule" id="PRU00473"/>
    </source>
</evidence>
<sequence length="686" mass="77689">MFLRIFILFFFILPFQKTLGQDVLWASEVLSYSSEKSDLYNSPKFRSVQILGTPSIYPQMTETPCAWEPNGSQYGEDYVKVGFINAIYIRQIAIIENLNPGAISRIFGYDEEGTEYLLYQNTGQKTTVKSRFWRVFFEPMKKPLNAVKIVVNHRIAKGRKQYDAIAISDSQDFIEFNINVAKDIPQDLQKENLGPTVNSPYGEVAPIITPDGNTLYFTRLNHPDNIRDEDDKDAEIKQDIWFSKRNIAGVWMPPENLGPPVNDANLNAAATASASGSGLFVLNLYKPGGKQEIGLSRTSFSNGKWSYPEEVKITDFQAKKTEKDKAANTEYAISHDENILVMALNRLPSFGNNDLYVSFKESDGSYSRPKNMGSILNTADNEGSPFLSADNKTLYFNSKGHPGYGDSDIFMTKRLDETWTNWSEPVNLGPKINSERWDAFFTIPASGEFAYLSSDNNSLGGEDIFRINLFESIKPDAVAILDGKIMEKDVNTVLDIPLGIKSNSDSLNEKGFNIEINPDTKEYKLILPVGFKYYFDIDATGYLSLEDSLDLTREGDYREITKNFYLSPIREGSKMVLENLIFAQGKYEIEASSHDELEKLIKILKEYPKMRILLEGHTDNQGDFTLNVKLAKNRVDEVKTYLIKKGKISSSRIETKSWGPIKPISSNSTPETRKKNRRVEFTILKM</sequence>
<name>A0A2Z4GAY6_9BACT</name>
<evidence type="ECO:0000256" key="2">
    <source>
        <dbReference type="ARBA" id="ARBA00023136"/>
    </source>
</evidence>
<dbReference type="GO" id="GO:0009279">
    <property type="term" value="C:cell outer membrane"/>
    <property type="evidence" value="ECO:0007669"/>
    <property type="project" value="UniProtKB-SubCell"/>
</dbReference>
<gene>
    <name evidence="6" type="ORF">DJ013_08650</name>
</gene>
<dbReference type="OrthoDB" id="1490539at2"/>
<dbReference type="InterPro" id="IPR050330">
    <property type="entry name" value="Bact_OuterMem_StrucFunc"/>
</dbReference>
<dbReference type="SUPFAM" id="SSF103088">
    <property type="entry name" value="OmpA-like"/>
    <property type="match status" value="1"/>
</dbReference>
<dbReference type="Proteomes" id="UP000249873">
    <property type="component" value="Chromosome"/>
</dbReference>
<dbReference type="Pfam" id="PF00691">
    <property type="entry name" value="OmpA"/>
    <property type="match status" value="1"/>
</dbReference>
<dbReference type="EMBL" id="CP029480">
    <property type="protein sequence ID" value="AWV98235.1"/>
    <property type="molecule type" value="Genomic_DNA"/>
</dbReference>
<keyword evidence="7" id="KW-1185">Reference proteome</keyword>
<keyword evidence="2 4" id="KW-0472">Membrane</keyword>
<dbReference type="InterPro" id="IPR036737">
    <property type="entry name" value="OmpA-like_sf"/>
</dbReference>
<dbReference type="SUPFAM" id="SSF82171">
    <property type="entry name" value="DPP6 N-terminal domain-like"/>
    <property type="match status" value="1"/>
</dbReference>
<dbReference type="PANTHER" id="PTHR30329:SF21">
    <property type="entry name" value="LIPOPROTEIN YIAD-RELATED"/>
    <property type="match status" value="1"/>
</dbReference>
<dbReference type="Gene3D" id="3.30.1330.60">
    <property type="entry name" value="OmpA-like domain"/>
    <property type="match status" value="1"/>
</dbReference>
<dbReference type="AlphaFoldDB" id="A0A2Z4GAY6"/>
<keyword evidence="6" id="KW-0969">Cilium</keyword>
<keyword evidence="6" id="KW-0966">Cell projection</keyword>
<dbReference type="InterPro" id="IPR006664">
    <property type="entry name" value="OMP_bac"/>
</dbReference>
<evidence type="ECO:0000259" key="5">
    <source>
        <dbReference type="PROSITE" id="PS51123"/>
    </source>
</evidence>
<dbReference type="PANTHER" id="PTHR30329">
    <property type="entry name" value="STATOR ELEMENT OF FLAGELLAR MOTOR COMPLEX"/>
    <property type="match status" value="1"/>
</dbReference>
<dbReference type="PRINTS" id="PR01021">
    <property type="entry name" value="OMPADOMAIN"/>
</dbReference>
<keyword evidence="6" id="KW-0282">Flagellum</keyword>
<evidence type="ECO:0000256" key="1">
    <source>
        <dbReference type="ARBA" id="ARBA00004442"/>
    </source>
</evidence>
<reference evidence="6 7" key="1">
    <citation type="submission" date="2018-05" db="EMBL/GenBank/DDBJ databases">
        <title>Complete genome sequence of Arcticibacterium luteifluviistationis SM1504T, a cytophagaceae bacterium isolated from Arctic surface seawater.</title>
        <authorList>
            <person name="Li Y."/>
            <person name="Qin Q.-L."/>
        </authorList>
    </citation>
    <scope>NUCLEOTIDE SEQUENCE [LARGE SCALE GENOMIC DNA]</scope>
    <source>
        <strain evidence="6 7">SM1504</strain>
    </source>
</reference>
<evidence type="ECO:0000256" key="3">
    <source>
        <dbReference type="ARBA" id="ARBA00023237"/>
    </source>
</evidence>